<reference evidence="3" key="2">
    <citation type="submission" date="2023-02" db="EMBL/GenBank/DDBJ databases">
        <authorList>
            <person name="Sun Q."/>
            <person name="Mori K."/>
        </authorList>
    </citation>
    <scope>NUCLEOTIDE SEQUENCE</scope>
    <source>
        <strain evidence="3">NBRC 112290</strain>
    </source>
</reference>
<feature type="region of interest" description="Disordered" evidence="1">
    <location>
        <begin position="223"/>
        <end position="246"/>
    </location>
</feature>
<keyword evidence="2" id="KW-1133">Transmembrane helix</keyword>
<feature type="transmembrane region" description="Helical" evidence="2">
    <location>
        <begin position="82"/>
        <end position="101"/>
    </location>
</feature>
<organism evidence="3 4">
    <name type="scientific">Litorihabitans aurantiacus</name>
    <dbReference type="NCBI Taxonomy" id="1930061"/>
    <lineage>
        <taxon>Bacteria</taxon>
        <taxon>Bacillati</taxon>
        <taxon>Actinomycetota</taxon>
        <taxon>Actinomycetes</taxon>
        <taxon>Micrococcales</taxon>
        <taxon>Beutenbergiaceae</taxon>
        <taxon>Litorihabitans</taxon>
    </lineage>
</organism>
<dbReference type="EMBL" id="BSUM01000001">
    <property type="protein sequence ID" value="GMA30420.1"/>
    <property type="molecule type" value="Genomic_DNA"/>
</dbReference>
<sequence length="246" mass="26087">MVGAVVCAFVRRTWWVPVALLGWAAPAFLGEGYLPAMYVIGLVPLLAVAAAAGATHAWRALSTALDGVQRHRPELLGARARTAATAVLGVAAVAGTAVVLAPEVRERSLPLATAQANQDWRDAVAWVRANVPASDDVVVPFSAWDAVQDQGRGGPWNVVAIEKVDLDTAFPAAHPGGWQDLEWILEGPSVDPMIDDLGLTQMRQAMDSSRVVASFGDWNVREIVPPTNSSATPTTSVTTDPQEQQP</sequence>
<proteinExistence type="predicted"/>
<accession>A0AA37XCW1</accession>
<feature type="compositionally biased region" description="Low complexity" evidence="1">
    <location>
        <begin position="225"/>
        <end position="239"/>
    </location>
</feature>
<feature type="transmembrane region" description="Helical" evidence="2">
    <location>
        <begin position="12"/>
        <end position="30"/>
    </location>
</feature>
<evidence type="ECO:0000256" key="1">
    <source>
        <dbReference type="SAM" id="MobiDB-lite"/>
    </source>
</evidence>
<evidence type="ECO:0000313" key="4">
    <source>
        <dbReference type="Proteomes" id="UP001157161"/>
    </source>
</evidence>
<feature type="transmembrane region" description="Helical" evidence="2">
    <location>
        <begin position="36"/>
        <end position="61"/>
    </location>
</feature>
<keyword evidence="2" id="KW-0472">Membrane</keyword>
<gene>
    <name evidence="3" type="ORF">GCM10025875_04120</name>
</gene>
<evidence type="ECO:0000313" key="3">
    <source>
        <dbReference type="EMBL" id="GMA30420.1"/>
    </source>
</evidence>
<evidence type="ECO:0000256" key="2">
    <source>
        <dbReference type="SAM" id="Phobius"/>
    </source>
</evidence>
<reference evidence="3" key="1">
    <citation type="journal article" date="2014" name="Int. J. Syst. Evol. Microbiol.">
        <title>Complete genome sequence of Corynebacterium casei LMG S-19264T (=DSM 44701T), isolated from a smear-ripened cheese.</title>
        <authorList>
            <consortium name="US DOE Joint Genome Institute (JGI-PGF)"/>
            <person name="Walter F."/>
            <person name="Albersmeier A."/>
            <person name="Kalinowski J."/>
            <person name="Ruckert C."/>
        </authorList>
    </citation>
    <scope>NUCLEOTIDE SEQUENCE</scope>
    <source>
        <strain evidence="3">NBRC 112290</strain>
    </source>
</reference>
<keyword evidence="4" id="KW-1185">Reference proteome</keyword>
<name>A0AA37XCW1_9MICO</name>
<dbReference type="AlphaFoldDB" id="A0AA37XCW1"/>
<keyword evidence="2" id="KW-0812">Transmembrane</keyword>
<protein>
    <submittedName>
        <fullName evidence="3">Uncharacterized protein</fullName>
    </submittedName>
</protein>
<comment type="caution">
    <text evidence="3">The sequence shown here is derived from an EMBL/GenBank/DDBJ whole genome shotgun (WGS) entry which is preliminary data.</text>
</comment>
<dbReference type="Proteomes" id="UP001157161">
    <property type="component" value="Unassembled WGS sequence"/>
</dbReference>